<dbReference type="Proteomes" id="UP000030755">
    <property type="component" value="Unassembled WGS sequence"/>
</dbReference>
<evidence type="ECO:0000313" key="2">
    <source>
        <dbReference type="EMBL" id="EPZ35839.1"/>
    </source>
</evidence>
<keyword evidence="3" id="KW-1185">Reference proteome</keyword>
<organism evidence="2 3">
    <name type="scientific">Rozella allomycis (strain CSF55)</name>
    <dbReference type="NCBI Taxonomy" id="988480"/>
    <lineage>
        <taxon>Eukaryota</taxon>
        <taxon>Fungi</taxon>
        <taxon>Fungi incertae sedis</taxon>
        <taxon>Cryptomycota</taxon>
        <taxon>Cryptomycota incertae sedis</taxon>
        <taxon>Rozella</taxon>
    </lineage>
</organism>
<proteinExistence type="predicted"/>
<feature type="region of interest" description="Disordered" evidence="1">
    <location>
        <begin position="69"/>
        <end position="97"/>
    </location>
</feature>
<evidence type="ECO:0000256" key="1">
    <source>
        <dbReference type="SAM" id="MobiDB-lite"/>
    </source>
</evidence>
<accession>A0A075B439</accession>
<dbReference type="AlphaFoldDB" id="A0A075B439"/>
<dbReference type="HOGENOM" id="CLU_1797557_0_0_1"/>
<gene>
    <name evidence="2" type="ORF">O9G_003557</name>
</gene>
<name>A0A075B439_ROZAC</name>
<sequence>MTSTADTPYFSSEEEKKSVLIFLEEQLQSKLELLNKHEVLLTDSLKLQMELELSKLPLHVREMRVDDFERESTDITKPVSQSLHSTPLPHEKNRTGKNTLRETLASAPIESQLEQIASHSDQKEAKEYLLELQAQLSSMLQTMK</sequence>
<reference evidence="2 3" key="1">
    <citation type="journal article" date="2013" name="Curr. Biol.">
        <title>Shared signatures of parasitism and phylogenomics unite Cryptomycota and microsporidia.</title>
        <authorList>
            <person name="James T.Y."/>
            <person name="Pelin A."/>
            <person name="Bonen L."/>
            <person name="Ahrendt S."/>
            <person name="Sain D."/>
            <person name="Corradi N."/>
            <person name="Stajich J.E."/>
        </authorList>
    </citation>
    <scope>NUCLEOTIDE SEQUENCE [LARGE SCALE GENOMIC DNA]</scope>
    <source>
        <strain evidence="2 3">CSF55</strain>
    </source>
</reference>
<protein>
    <submittedName>
        <fullName evidence="2">Uncharacterized protein</fullName>
    </submittedName>
</protein>
<evidence type="ECO:0000313" key="3">
    <source>
        <dbReference type="Proteomes" id="UP000030755"/>
    </source>
</evidence>
<dbReference type="EMBL" id="KE560735">
    <property type="protein sequence ID" value="EPZ35839.1"/>
    <property type="molecule type" value="Genomic_DNA"/>
</dbReference>